<evidence type="ECO:0000313" key="2">
    <source>
        <dbReference type="EMBL" id="HHP81528.1"/>
    </source>
</evidence>
<comment type="caution">
    <text evidence="2">The sequence shown here is derived from an EMBL/GenBank/DDBJ whole genome shotgun (WGS) entry which is preliminary data.</text>
</comment>
<dbReference type="Gene3D" id="3.30.2350.10">
    <property type="entry name" value="Pseudouridine synthase"/>
    <property type="match status" value="1"/>
</dbReference>
<dbReference type="SUPFAM" id="SSF55120">
    <property type="entry name" value="Pseudouridine synthase"/>
    <property type="match status" value="1"/>
</dbReference>
<dbReference type="InterPro" id="IPR012960">
    <property type="entry name" value="Dyskerin-like"/>
</dbReference>
<accession>A0A7C5XM48</accession>
<dbReference type="AlphaFoldDB" id="A0A7C5XM48"/>
<dbReference type="GO" id="GO:0031118">
    <property type="term" value="P:rRNA pseudouridine synthesis"/>
    <property type="evidence" value="ECO:0007669"/>
    <property type="project" value="TreeGrafter"/>
</dbReference>
<dbReference type="GO" id="GO:0000495">
    <property type="term" value="P:box H/ACA sno(s)RNA 3'-end processing"/>
    <property type="evidence" value="ECO:0007669"/>
    <property type="project" value="TreeGrafter"/>
</dbReference>
<dbReference type="InterPro" id="IPR004802">
    <property type="entry name" value="tRNA_PsdUridine_synth_B_fam"/>
</dbReference>
<protein>
    <submittedName>
        <fullName evidence="2">tRNA pseudouridine synthase A</fullName>
    </submittedName>
</protein>
<dbReference type="EMBL" id="DRZI01000109">
    <property type="protein sequence ID" value="HHP81528.1"/>
    <property type="molecule type" value="Genomic_DNA"/>
</dbReference>
<dbReference type="GO" id="GO:1990481">
    <property type="term" value="P:mRNA pseudouridine synthesis"/>
    <property type="evidence" value="ECO:0007669"/>
    <property type="project" value="TreeGrafter"/>
</dbReference>
<proteinExistence type="predicted"/>
<dbReference type="GO" id="GO:0031120">
    <property type="term" value="P:snRNA pseudouridine synthesis"/>
    <property type="evidence" value="ECO:0007669"/>
    <property type="project" value="TreeGrafter"/>
</dbReference>
<name>A0A7C5XM48_9CREN</name>
<dbReference type="GO" id="GO:0009982">
    <property type="term" value="F:pseudouridine synthase activity"/>
    <property type="evidence" value="ECO:0007669"/>
    <property type="project" value="InterPro"/>
</dbReference>
<dbReference type="PANTHER" id="PTHR23127">
    <property type="entry name" value="CENTROMERE/MICROTUBULE BINDING PROTEIN CBF5"/>
    <property type="match status" value="1"/>
</dbReference>
<gene>
    <name evidence="2" type="ORF">ENM84_02565</name>
</gene>
<dbReference type="GO" id="GO:0003723">
    <property type="term" value="F:RNA binding"/>
    <property type="evidence" value="ECO:0007669"/>
    <property type="project" value="InterPro"/>
</dbReference>
<dbReference type="PANTHER" id="PTHR23127:SF0">
    <property type="entry name" value="H_ACA RIBONUCLEOPROTEIN COMPLEX SUBUNIT DKC1"/>
    <property type="match status" value="1"/>
</dbReference>
<feature type="domain" description="Dyskerin-like" evidence="1">
    <location>
        <begin position="22"/>
        <end position="70"/>
    </location>
</feature>
<evidence type="ECO:0000259" key="1">
    <source>
        <dbReference type="SMART" id="SM01136"/>
    </source>
</evidence>
<reference evidence="2" key="1">
    <citation type="journal article" date="2020" name="mSystems">
        <title>Genome- and Community-Level Interaction Insights into Carbon Utilization and Element Cycling Functions of Hydrothermarchaeota in Hydrothermal Sediment.</title>
        <authorList>
            <person name="Zhou Z."/>
            <person name="Liu Y."/>
            <person name="Xu W."/>
            <person name="Pan J."/>
            <person name="Luo Z.H."/>
            <person name="Li M."/>
        </authorList>
    </citation>
    <scope>NUCLEOTIDE SEQUENCE [LARGE SCALE GENOMIC DNA]</scope>
    <source>
        <strain evidence="2">SpSt-1121</strain>
    </source>
</reference>
<organism evidence="2">
    <name type="scientific">Ignisphaera aggregans</name>
    <dbReference type="NCBI Taxonomy" id="334771"/>
    <lineage>
        <taxon>Archaea</taxon>
        <taxon>Thermoproteota</taxon>
        <taxon>Thermoprotei</taxon>
        <taxon>Desulfurococcales</taxon>
        <taxon>Desulfurococcaceae</taxon>
        <taxon>Ignisphaera</taxon>
    </lineage>
</organism>
<dbReference type="Pfam" id="PF08068">
    <property type="entry name" value="DKCLD"/>
    <property type="match status" value="1"/>
</dbReference>
<sequence>MVLNLKEWGLEFIKRLDSVANITSEYIVKSDEDTDDKYGYIPFKRPIDIYIKYGLIVLDKPPGPTSHEVVAWIKKMFNINRAGHGGTLEPKSF</sequence>
<dbReference type="InterPro" id="IPR020103">
    <property type="entry name" value="PsdUridine_synth_cat_dom_sf"/>
</dbReference>
<dbReference type="SMART" id="SM01136">
    <property type="entry name" value="DKCLD"/>
    <property type="match status" value="1"/>
</dbReference>